<dbReference type="AlphaFoldDB" id="A0AAD4WAG7"/>
<evidence type="ECO:0000313" key="2">
    <source>
        <dbReference type="Proteomes" id="UP001054821"/>
    </source>
</evidence>
<sequence length="101" mass="11551">MPQPRFTKIAGIAYQSFSQGPSRFLYIYKDYISELCRSLPISLSMRRLVILTIEKLITLMTGSLTILKLSENAKLIHRHLLSTINLRHPLPLLILISTTNL</sequence>
<comment type="caution">
    <text evidence="1">The sequence shown here is derived from an EMBL/GenBank/DDBJ whole genome shotgun (WGS) entry which is preliminary data.</text>
</comment>
<reference evidence="1 2" key="1">
    <citation type="journal article" date="2022" name="G3 (Bethesda)">
        <title>Whole-genome sequence and methylome profiling of the almond [Prunus dulcis (Mill.) D.A. Webb] cultivar 'Nonpareil'.</title>
        <authorList>
            <person name="D'Amico-Willman K.M."/>
            <person name="Ouma W.Z."/>
            <person name="Meulia T."/>
            <person name="Sideli G.M."/>
            <person name="Gradziel T.M."/>
            <person name="Fresnedo-Ramirez J."/>
        </authorList>
    </citation>
    <scope>NUCLEOTIDE SEQUENCE [LARGE SCALE GENOMIC DNA]</scope>
    <source>
        <strain evidence="1">Clone GOH B32 T37-40</strain>
    </source>
</reference>
<keyword evidence="2" id="KW-1185">Reference proteome</keyword>
<dbReference type="EMBL" id="JAJFAZ020000003">
    <property type="protein sequence ID" value="KAI5339551.1"/>
    <property type="molecule type" value="Genomic_DNA"/>
</dbReference>
<proteinExistence type="predicted"/>
<dbReference type="Proteomes" id="UP001054821">
    <property type="component" value="Chromosome 3"/>
</dbReference>
<gene>
    <name evidence="1" type="ORF">L3X38_018823</name>
</gene>
<organism evidence="1 2">
    <name type="scientific">Prunus dulcis</name>
    <name type="common">Almond</name>
    <name type="synonym">Amygdalus dulcis</name>
    <dbReference type="NCBI Taxonomy" id="3755"/>
    <lineage>
        <taxon>Eukaryota</taxon>
        <taxon>Viridiplantae</taxon>
        <taxon>Streptophyta</taxon>
        <taxon>Embryophyta</taxon>
        <taxon>Tracheophyta</taxon>
        <taxon>Spermatophyta</taxon>
        <taxon>Magnoliopsida</taxon>
        <taxon>eudicotyledons</taxon>
        <taxon>Gunneridae</taxon>
        <taxon>Pentapetalae</taxon>
        <taxon>rosids</taxon>
        <taxon>fabids</taxon>
        <taxon>Rosales</taxon>
        <taxon>Rosaceae</taxon>
        <taxon>Amygdaloideae</taxon>
        <taxon>Amygdaleae</taxon>
        <taxon>Prunus</taxon>
    </lineage>
</organism>
<accession>A0AAD4WAG7</accession>
<name>A0AAD4WAG7_PRUDU</name>
<evidence type="ECO:0000313" key="1">
    <source>
        <dbReference type="EMBL" id="KAI5339551.1"/>
    </source>
</evidence>
<protein>
    <submittedName>
        <fullName evidence="1">Uncharacterized protein</fullName>
    </submittedName>
</protein>